<reference evidence="2" key="1">
    <citation type="submission" date="2025-08" db="UniProtKB">
        <authorList>
            <consortium name="RefSeq"/>
        </authorList>
    </citation>
    <scope>IDENTIFICATION</scope>
</reference>
<keyword evidence="1" id="KW-1185">Reference proteome</keyword>
<evidence type="ECO:0000313" key="1">
    <source>
        <dbReference type="Proteomes" id="UP000504632"/>
    </source>
</evidence>
<protein>
    <submittedName>
        <fullName evidence="2">LOW QUALITY PROTEIN: histone H1</fullName>
    </submittedName>
</protein>
<dbReference type="RefSeq" id="XP_075209686.1">
    <property type="nucleotide sequence ID" value="XM_075353571.1"/>
</dbReference>
<proteinExistence type="predicted"/>
<accession>A0AC58UVT5</accession>
<evidence type="ECO:0000313" key="2">
    <source>
        <dbReference type="RefSeq" id="XP_075209686.1"/>
    </source>
</evidence>
<sequence length="199" mass="21295">MSAVDSVPPASSAKTARRKSSKSKRTGPSVSDLILKAVSASKDRRGMSLFALKKALSAGGYNVAKNNSRVVLAVRRLVANGSLLQVKGTGASGSFKIGKKQPAGKKKAVKKAKKPRAKKTKRVKAKKSSVTKKSPKKARRKSSSPKKAKRPAAVQKSRSPRKVKRRVSKPKSPGESSAESPKLKAAPKKRATRRWPPVP</sequence>
<name>A0AC58UVT5_CHACN</name>
<dbReference type="Proteomes" id="UP000504632">
    <property type="component" value="Chromosome 1"/>
</dbReference>
<gene>
    <name evidence="2" type="primary">LOC115811233</name>
</gene>
<organism evidence="1 2">
    <name type="scientific">Chanos chanos</name>
    <name type="common">Milkfish</name>
    <name type="synonym">Mugil chanos</name>
    <dbReference type="NCBI Taxonomy" id="29144"/>
    <lineage>
        <taxon>Eukaryota</taxon>
        <taxon>Metazoa</taxon>
        <taxon>Chordata</taxon>
        <taxon>Craniata</taxon>
        <taxon>Vertebrata</taxon>
        <taxon>Euteleostomi</taxon>
        <taxon>Actinopterygii</taxon>
        <taxon>Neopterygii</taxon>
        <taxon>Teleostei</taxon>
        <taxon>Ostariophysi</taxon>
        <taxon>Gonorynchiformes</taxon>
        <taxon>Chanidae</taxon>
        <taxon>Chanos</taxon>
    </lineage>
</organism>